<organism evidence="1 2">
    <name type="scientific">Niallia circulans</name>
    <name type="common">Bacillus circulans</name>
    <dbReference type="NCBI Taxonomy" id="1397"/>
    <lineage>
        <taxon>Bacteria</taxon>
        <taxon>Bacillati</taxon>
        <taxon>Bacillota</taxon>
        <taxon>Bacilli</taxon>
        <taxon>Bacillales</taxon>
        <taxon>Bacillaceae</taxon>
        <taxon>Niallia</taxon>
    </lineage>
</organism>
<dbReference type="AlphaFoldDB" id="A0AA91TVV5"/>
<evidence type="ECO:0000313" key="2">
    <source>
        <dbReference type="Proteomes" id="UP000216961"/>
    </source>
</evidence>
<evidence type="ECO:0000313" key="1">
    <source>
        <dbReference type="EMBL" id="PAD84945.1"/>
    </source>
</evidence>
<comment type="caution">
    <text evidence="1">The sequence shown here is derived from an EMBL/GenBank/DDBJ whole genome shotgun (WGS) entry which is preliminary data.</text>
</comment>
<accession>A0AA91TVV5</accession>
<gene>
    <name evidence="1" type="ORF">CHH57_01870</name>
</gene>
<reference evidence="1 2" key="1">
    <citation type="submission" date="2017-07" db="EMBL/GenBank/DDBJ databases">
        <title>Isolation and whole genome analysis of endospore-forming bacteria from heroin.</title>
        <authorList>
            <person name="Kalinowski J."/>
            <person name="Ahrens B."/>
            <person name="Al-Dilaimi A."/>
            <person name="Winkler A."/>
            <person name="Wibberg D."/>
            <person name="Schleenbecker U."/>
            <person name="Ruckert C."/>
            <person name="Wolfel R."/>
            <person name="Grass G."/>
        </authorList>
    </citation>
    <scope>NUCLEOTIDE SEQUENCE [LARGE SCALE GENOMIC DNA]</scope>
    <source>
        <strain evidence="1 2">7521-2</strain>
    </source>
</reference>
<name>A0AA91TVV5_NIACI</name>
<dbReference type="EMBL" id="NPBQ01000014">
    <property type="protein sequence ID" value="PAD84945.1"/>
    <property type="molecule type" value="Genomic_DNA"/>
</dbReference>
<dbReference type="Proteomes" id="UP000216961">
    <property type="component" value="Unassembled WGS sequence"/>
</dbReference>
<dbReference type="RefSeq" id="WP_095328629.1">
    <property type="nucleotide sequence ID" value="NZ_NPBQ01000014.1"/>
</dbReference>
<proteinExistence type="predicted"/>
<protein>
    <submittedName>
        <fullName evidence="1">Uncharacterized protein</fullName>
    </submittedName>
</protein>
<sequence length="156" mass="18261">MGYRDTIEEFLEVMTGKAFVKSAIYDNISKTLLLSFYETYEDYVSDKEDQRVIDKKQYGNYFGTFNKIEKLVVLESARLLRDFININTVSMSLTFEGVHYDANVDRRTLNNLIGYDIRKLKPQDGTWKTEFSDVYGYGINNEKRSFLFNNFVNKSG</sequence>